<dbReference type="eggNOG" id="COG0262">
    <property type="taxonomic scope" value="Bacteria"/>
</dbReference>
<dbReference type="GO" id="GO:0004146">
    <property type="term" value="F:dihydrofolate reductase activity"/>
    <property type="evidence" value="ECO:0007669"/>
    <property type="project" value="UniProtKB-EC"/>
</dbReference>
<evidence type="ECO:0000256" key="6">
    <source>
        <dbReference type="ARBA" id="ARBA00023002"/>
    </source>
</evidence>
<keyword evidence="4 7" id="KW-0554">One-carbon metabolism</keyword>
<dbReference type="CDD" id="cd00209">
    <property type="entry name" value="DHFR"/>
    <property type="match status" value="1"/>
</dbReference>
<proteinExistence type="inferred from homology"/>
<keyword evidence="6 7" id="KW-0560">Oxidoreductase</keyword>
<dbReference type="GO" id="GO:0005829">
    <property type="term" value="C:cytosol"/>
    <property type="evidence" value="ECO:0007669"/>
    <property type="project" value="TreeGrafter"/>
</dbReference>
<evidence type="ECO:0000256" key="1">
    <source>
        <dbReference type="ARBA" id="ARBA00004903"/>
    </source>
</evidence>
<evidence type="ECO:0000256" key="2">
    <source>
        <dbReference type="ARBA" id="ARBA00009539"/>
    </source>
</evidence>
<dbReference type="RefSeq" id="WP_018374566.1">
    <property type="nucleotide sequence ID" value="NZ_LT906439.1"/>
</dbReference>
<keyword evidence="5 7" id="KW-0521">NADP</keyword>
<dbReference type="InterPro" id="IPR001796">
    <property type="entry name" value="DHFR_dom"/>
</dbReference>
<dbReference type="PANTHER" id="PTHR48069">
    <property type="entry name" value="DIHYDROFOLATE REDUCTASE"/>
    <property type="match status" value="1"/>
</dbReference>
<dbReference type="GO" id="GO:0046654">
    <property type="term" value="P:tetrahydrofolate biosynthetic process"/>
    <property type="evidence" value="ECO:0007669"/>
    <property type="project" value="UniProtKB-UniPathway"/>
</dbReference>
<evidence type="ECO:0000256" key="4">
    <source>
        <dbReference type="ARBA" id="ARBA00022563"/>
    </source>
</evidence>
<evidence type="ECO:0000256" key="8">
    <source>
        <dbReference type="RuleBase" id="RU004474"/>
    </source>
</evidence>
<dbReference type="AlphaFoldDB" id="A0A239SR95"/>
<dbReference type="KEGG" id="smen:SAMEA4412692_0580"/>
<dbReference type="PIRSF" id="PIRSF000194">
    <property type="entry name" value="DHFR"/>
    <property type="match status" value="1"/>
</dbReference>
<evidence type="ECO:0000256" key="5">
    <source>
        <dbReference type="ARBA" id="ARBA00022857"/>
    </source>
</evidence>
<organism evidence="10 11">
    <name type="scientific">Streptococcus merionis</name>
    <dbReference type="NCBI Taxonomy" id="400065"/>
    <lineage>
        <taxon>Bacteria</taxon>
        <taxon>Bacillati</taxon>
        <taxon>Bacillota</taxon>
        <taxon>Bacilli</taxon>
        <taxon>Lactobacillales</taxon>
        <taxon>Streptococcaceae</taxon>
        <taxon>Streptococcus</taxon>
    </lineage>
</organism>
<comment type="function">
    <text evidence="7">Key enzyme in folate metabolism. Catalyzes an essential reaction for de novo glycine and purine synthesis, and for DNA precursor synthesis.</text>
</comment>
<keyword evidence="11" id="KW-1185">Reference proteome</keyword>
<dbReference type="Proteomes" id="UP000215185">
    <property type="component" value="Chromosome 1"/>
</dbReference>
<dbReference type="UniPathway" id="UPA00077">
    <property type="reaction ID" value="UER00158"/>
</dbReference>
<comment type="catalytic activity">
    <reaction evidence="7">
        <text>(6S)-5,6,7,8-tetrahydrofolate + NADP(+) = 7,8-dihydrofolate + NADPH + H(+)</text>
        <dbReference type="Rhea" id="RHEA:15009"/>
        <dbReference type="ChEBI" id="CHEBI:15378"/>
        <dbReference type="ChEBI" id="CHEBI:57451"/>
        <dbReference type="ChEBI" id="CHEBI:57453"/>
        <dbReference type="ChEBI" id="CHEBI:57783"/>
        <dbReference type="ChEBI" id="CHEBI:58349"/>
        <dbReference type="EC" id="1.5.1.3"/>
    </reaction>
</comment>
<dbReference type="PANTHER" id="PTHR48069:SF3">
    <property type="entry name" value="DIHYDROFOLATE REDUCTASE"/>
    <property type="match status" value="1"/>
</dbReference>
<dbReference type="EC" id="1.5.1.3" evidence="3 7"/>
<dbReference type="Pfam" id="PF00186">
    <property type="entry name" value="DHFR_1"/>
    <property type="match status" value="1"/>
</dbReference>
<dbReference type="STRING" id="1123308.GCA_000380085_02022"/>
<dbReference type="GO" id="GO:0046655">
    <property type="term" value="P:folic acid metabolic process"/>
    <property type="evidence" value="ECO:0007669"/>
    <property type="project" value="TreeGrafter"/>
</dbReference>
<dbReference type="GO" id="GO:0050661">
    <property type="term" value="F:NADP binding"/>
    <property type="evidence" value="ECO:0007669"/>
    <property type="project" value="InterPro"/>
</dbReference>
<evidence type="ECO:0000256" key="7">
    <source>
        <dbReference type="PIRNR" id="PIRNR000194"/>
    </source>
</evidence>
<dbReference type="InterPro" id="IPR012259">
    <property type="entry name" value="DHFR"/>
</dbReference>
<comment type="pathway">
    <text evidence="1 7">Cofactor biosynthesis; tetrahydrofolate biosynthesis; 5,6,7,8-tetrahydrofolate from 7,8-dihydrofolate: step 1/1.</text>
</comment>
<dbReference type="OrthoDB" id="9804315at2"/>
<dbReference type="InterPro" id="IPR017925">
    <property type="entry name" value="DHFR_CS"/>
</dbReference>
<dbReference type="EMBL" id="LT906439">
    <property type="protein sequence ID" value="SNU87264.1"/>
    <property type="molecule type" value="Genomic_DNA"/>
</dbReference>
<evidence type="ECO:0000259" key="9">
    <source>
        <dbReference type="PROSITE" id="PS51330"/>
    </source>
</evidence>
<dbReference type="PROSITE" id="PS00075">
    <property type="entry name" value="DHFR_1"/>
    <property type="match status" value="1"/>
</dbReference>
<accession>A0A239SR95</accession>
<comment type="similarity">
    <text evidence="2 7 8">Belongs to the dihydrofolate reductase family.</text>
</comment>
<name>A0A239SR95_9STRE</name>
<dbReference type="GO" id="GO:0046452">
    <property type="term" value="P:dihydrofolate metabolic process"/>
    <property type="evidence" value="ECO:0007669"/>
    <property type="project" value="TreeGrafter"/>
</dbReference>
<sequence>MTKKIVAIWAEDQNHLIGKDNGLPWRLPADLKHFKETTMGHNILMGRKTFDGMGRRVLPDRTSLILTTDVGYRVDNPNVLVLHSVDAVLDWYNQQEKNLYITGGAEIYALFSPYLDQVIKTEIHGQFDGDTYFPENFDWSGFEEVSVSHFPKDEKNAYDFTVKVLARRG</sequence>
<dbReference type="FunFam" id="3.40.430.10:FF:000009">
    <property type="entry name" value="Dihydrofolate reductase"/>
    <property type="match status" value="1"/>
</dbReference>
<dbReference type="PROSITE" id="PS51330">
    <property type="entry name" value="DHFR_2"/>
    <property type="match status" value="1"/>
</dbReference>
<evidence type="ECO:0000313" key="10">
    <source>
        <dbReference type="EMBL" id="SNU87264.1"/>
    </source>
</evidence>
<reference evidence="10 11" key="1">
    <citation type="submission" date="2017-06" db="EMBL/GenBank/DDBJ databases">
        <authorList>
            <consortium name="Pathogen Informatics"/>
        </authorList>
    </citation>
    <scope>NUCLEOTIDE SEQUENCE [LARGE SCALE GENOMIC DNA]</scope>
    <source>
        <strain evidence="10 11">NCTC13788</strain>
    </source>
</reference>
<dbReference type="InterPro" id="IPR024072">
    <property type="entry name" value="DHFR-like_dom_sf"/>
</dbReference>
<evidence type="ECO:0000313" key="11">
    <source>
        <dbReference type="Proteomes" id="UP000215185"/>
    </source>
</evidence>
<dbReference type="PRINTS" id="PR00070">
    <property type="entry name" value="DHFR"/>
</dbReference>
<feature type="domain" description="DHFR" evidence="9">
    <location>
        <begin position="4"/>
        <end position="167"/>
    </location>
</feature>
<gene>
    <name evidence="10" type="primary">folA</name>
    <name evidence="10" type="ORF">SAMEA4412692_00580</name>
</gene>
<dbReference type="Gene3D" id="3.40.430.10">
    <property type="entry name" value="Dihydrofolate Reductase, subunit A"/>
    <property type="match status" value="1"/>
</dbReference>
<dbReference type="SUPFAM" id="SSF53597">
    <property type="entry name" value="Dihydrofolate reductase-like"/>
    <property type="match status" value="1"/>
</dbReference>
<protein>
    <recommendedName>
        <fullName evidence="3 7">Dihydrofolate reductase</fullName>
        <ecNumber evidence="3 7">1.5.1.3</ecNumber>
    </recommendedName>
</protein>
<dbReference type="GO" id="GO:0006730">
    <property type="term" value="P:one-carbon metabolic process"/>
    <property type="evidence" value="ECO:0007669"/>
    <property type="project" value="UniProtKB-KW"/>
</dbReference>
<evidence type="ECO:0000256" key="3">
    <source>
        <dbReference type="ARBA" id="ARBA00012856"/>
    </source>
</evidence>